<comment type="caution">
    <text evidence="1">The sequence shown here is derived from an EMBL/GenBank/DDBJ whole genome shotgun (WGS) entry which is preliminary data.</text>
</comment>
<proteinExistence type="predicted"/>
<dbReference type="AlphaFoldDB" id="A0A9D3V5A8"/>
<organism evidence="1 2">
    <name type="scientific">Gossypium stocksii</name>
    <dbReference type="NCBI Taxonomy" id="47602"/>
    <lineage>
        <taxon>Eukaryota</taxon>
        <taxon>Viridiplantae</taxon>
        <taxon>Streptophyta</taxon>
        <taxon>Embryophyta</taxon>
        <taxon>Tracheophyta</taxon>
        <taxon>Spermatophyta</taxon>
        <taxon>Magnoliopsida</taxon>
        <taxon>eudicotyledons</taxon>
        <taxon>Gunneridae</taxon>
        <taxon>Pentapetalae</taxon>
        <taxon>rosids</taxon>
        <taxon>malvids</taxon>
        <taxon>Malvales</taxon>
        <taxon>Malvaceae</taxon>
        <taxon>Malvoideae</taxon>
        <taxon>Gossypium</taxon>
    </lineage>
</organism>
<protein>
    <submittedName>
        <fullName evidence="1">Uncharacterized protein</fullName>
    </submittedName>
</protein>
<name>A0A9D3V5A8_9ROSI</name>
<gene>
    <name evidence="1" type="ORF">J1N35_024940</name>
</gene>
<evidence type="ECO:0000313" key="2">
    <source>
        <dbReference type="Proteomes" id="UP000828251"/>
    </source>
</evidence>
<evidence type="ECO:0000313" key="1">
    <source>
        <dbReference type="EMBL" id="KAH1072612.1"/>
    </source>
</evidence>
<keyword evidence="2" id="KW-1185">Reference proteome</keyword>
<dbReference type="Proteomes" id="UP000828251">
    <property type="component" value="Unassembled WGS sequence"/>
</dbReference>
<accession>A0A9D3V5A8</accession>
<sequence>MSSISLFNFSKFISTNSKIVNATEKYEKKLAEFKLSYKWLEGKHVERNLRTTLVNEVDLEKAGLILVGIELNTHKHLSAFKQNMLHHPDVGIAS</sequence>
<reference evidence="1 2" key="1">
    <citation type="journal article" date="2021" name="Plant Biotechnol. J.">
        <title>Multi-omics assisted identification of the key and species-specific regulatory components of drought-tolerant mechanisms in Gossypium stocksii.</title>
        <authorList>
            <person name="Yu D."/>
            <person name="Ke L."/>
            <person name="Zhang D."/>
            <person name="Wu Y."/>
            <person name="Sun Y."/>
            <person name="Mei J."/>
            <person name="Sun J."/>
            <person name="Sun Y."/>
        </authorList>
    </citation>
    <scope>NUCLEOTIDE SEQUENCE [LARGE SCALE GENOMIC DNA]</scope>
    <source>
        <strain evidence="2">cv. E1</strain>
        <tissue evidence="1">Leaf</tissue>
    </source>
</reference>
<dbReference type="EMBL" id="JAIQCV010000008">
    <property type="protein sequence ID" value="KAH1072612.1"/>
    <property type="molecule type" value="Genomic_DNA"/>
</dbReference>